<keyword evidence="8" id="KW-0807">Transducer</keyword>
<comment type="subcellular location">
    <subcellularLocation>
        <location evidence="1">Membrane</location>
        <topology evidence="1">Multi-pass membrane protein</topology>
    </subcellularLocation>
</comment>
<accession>A0A1J1HF58</accession>
<dbReference type="STRING" id="568069.A0A1J1HF58"/>
<reference evidence="12 13" key="1">
    <citation type="submission" date="2015-04" db="EMBL/GenBank/DDBJ databases">
        <authorList>
            <person name="Syromyatnikov M.Y."/>
            <person name="Popov V.N."/>
        </authorList>
    </citation>
    <scope>NUCLEOTIDE SEQUENCE [LARGE SCALE GENOMIC DNA]</scope>
</reference>
<evidence type="ECO:0000256" key="6">
    <source>
        <dbReference type="ARBA" id="ARBA00023136"/>
    </source>
</evidence>
<keyword evidence="3 10" id="KW-0812">Transmembrane</keyword>
<feature type="transmembrane region" description="Helical" evidence="10">
    <location>
        <begin position="106"/>
        <end position="123"/>
    </location>
</feature>
<comment type="similarity">
    <text evidence="2">Belongs to the G-protein coupled receptor 1 family.</text>
</comment>
<proteinExistence type="inferred from homology"/>
<feature type="transmembrane region" description="Helical" evidence="10">
    <location>
        <begin position="240"/>
        <end position="262"/>
    </location>
</feature>
<dbReference type="Gene3D" id="1.20.1070.10">
    <property type="entry name" value="Rhodopsin 7-helix transmembrane proteins"/>
    <property type="match status" value="1"/>
</dbReference>
<sequence length="402" mass="47141">MNDFYDVDFSCYDFPSQIWDMLSWKEILIRTFILLPIGVFGIVGNCLLLHVIYGNRTLQTPTNYLIFNMAISDLLVLLCCPGLFLFHEIFQNYKLGEIGCKADGMIEVSLLITSVITICLISYDRLTAIAFPMKARLNFKTTKIMIAISWISGLVLSSPLAIFRSYQERHWKNFVESFCTENLKVLPLYWHVLVIALVWVPMAVLVFCYSMIFWKLDRYEKSRKKRDNPIQIINKRKCTITLFIVVLSFILLRLPFTALVFIRYNMLQNSEMNQVQGSFHVLWYISHFLIFLDSSLTPIIYGVMNENFRRAFRQTKLHKLFCSCCTTKDFSTTVGIFTFGSIKTRNNYQLEPRNPIVTNRKLLTPNWMNFEWHSKHSSNKSQKVFSRDEKSQEKFKSTESFI</sequence>
<evidence type="ECO:0000256" key="5">
    <source>
        <dbReference type="ARBA" id="ARBA00023040"/>
    </source>
</evidence>
<evidence type="ECO:0000256" key="1">
    <source>
        <dbReference type="ARBA" id="ARBA00004141"/>
    </source>
</evidence>
<keyword evidence="5" id="KW-0297">G-protein coupled receptor</keyword>
<feature type="compositionally biased region" description="Basic and acidic residues" evidence="9">
    <location>
        <begin position="385"/>
        <end position="402"/>
    </location>
</feature>
<dbReference type="OrthoDB" id="9946013at2759"/>
<feature type="transmembrane region" description="Helical" evidence="10">
    <location>
        <begin position="282"/>
        <end position="304"/>
    </location>
</feature>
<keyword evidence="4 10" id="KW-1133">Transmembrane helix</keyword>
<name>A0A1J1HF58_9DIPT</name>
<feature type="transmembrane region" description="Helical" evidence="10">
    <location>
        <begin position="27"/>
        <end position="53"/>
    </location>
</feature>
<feature type="transmembrane region" description="Helical" evidence="10">
    <location>
        <begin position="188"/>
        <end position="216"/>
    </location>
</feature>
<dbReference type="SMART" id="SM01381">
    <property type="entry name" value="7TM_GPCR_Srsx"/>
    <property type="match status" value="1"/>
</dbReference>
<dbReference type="InterPro" id="IPR000276">
    <property type="entry name" value="GPCR_Rhodpsn"/>
</dbReference>
<keyword evidence="7" id="KW-0675">Receptor</keyword>
<protein>
    <submittedName>
        <fullName evidence="12">CLUMA_CG000453, isoform A</fullName>
    </submittedName>
</protein>
<evidence type="ECO:0000259" key="11">
    <source>
        <dbReference type="PROSITE" id="PS50262"/>
    </source>
</evidence>
<evidence type="ECO:0000256" key="4">
    <source>
        <dbReference type="ARBA" id="ARBA00022989"/>
    </source>
</evidence>
<evidence type="ECO:0000313" key="13">
    <source>
        <dbReference type="Proteomes" id="UP000183832"/>
    </source>
</evidence>
<evidence type="ECO:0000256" key="8">
    <source>
        <dbReference type="ARBA" id="ARBA00023224"/>
    </source>
</evidence>
<keyword evidence="13" id="KW-1185">Reference proteome</keyword>
<feature type="domain" description="G-protein coupled receptors family 1 profile" evidence="11">
    <location>
        <begin position="44"/>
        <end position="301"/>
    </location>
</feature>
<evidence type="ECO:0000313" key="12">
    <source>
        <dbReference type="EMBL" id="CRK86616.1"/>
    </source>
</evidence>
<feature type="transmembrane region" description="Helical" evidence="10">
    <location>
        <begin position="144"/>
        <end position="163"/>
    </location>
</feature>
<dbReference type="Pfam" id="PF00001">
    <property type="entry name" value="7tm_1"/>
    <property type="match status" value="1"/>
</dbReference>
<feature type="transmembrane region" description="Helical" evidence="10">
    <location>
        <begin position="65"/>
        <end position="86"/>
    </location>
</feature>
<dbReference type="PROSITE" id="PS50262">
    <property type="entry name" value="G_PROTEIN_RECEP_F1_2"/>
    <property type="match status" value="1"/>
</dbReference>
<dbReference type="PRINTS" id="PR00237">
    <property type="entry name" value="GPCRRHODOPSN"/>
</dbReference>
<dbReference type="PANTHER" id="PTHR24243">
    <property type="entry name" value="G-PROTEIN COUPLED RECEPTOR"/>
    <property type="match status" value="1"/>
</dbReference>
<dbReference type="GO" id="GO:0016020">
    <property type="term" value="C:membrane"/>
    <property type="evidence" value="ECO:0007669"/>
    <property type="project" value="UniProtKB-SubCell"/>
</dbReference>
<evidence type="ECO:0000256" key="7">
    <source>
        <dbReference type="ARBA" id="ARBA00023170"/>
    </source>
</evidence>
<dbReference type="SUPFAM" id="SSF81321">
    <property type="entry name" value="Family A G protein-coupled receptor-like"/>
    <property type="match status" value="1"/>
</dbReference>
<dbReference type="AlphaFoldDB" id="A0A1J1HF58"/>
<keyword evidence="6 10" id="KW-0472">Membrane</keyword>
<evidence type="ECO:0000256" key="2">
    <source>
        <dbReference type="ARBA" id="ARBA00010663"/>
    </source>
</evidence>
<gene>
    <name evidence="12" type="ORF">CLUMA_CG000453</name>
</gene>
<dbReference type="InterPro" id="IPR017452">
    <property type="entry name" value="GPCR_Rhodpsn_7TM"/>
</dbReference>
<dbReference type="Proteomes" id="UP000183832">
    <property type="component" value="Unassembled WGS sequence"/>
</dbReference>
<organism evidence="12 13">
    <name type="scientific">Clunio marinus</name>
    <dbReference type="NCBI Taxonomy" id="568069"/>
    <lineage>
        <taxon>Eukaryota</taxon>
        <taxon>Metazoa</taxon>
        <taxon>Ecdysozoa</taxon>
        <taxon>Arthropoda</taxon>
        <taxon>Hexapoda</taxon>
        <taxon>Insecta</taxon>
        <taxon>Pterygota</taxon>
        <taxon>Neoptera</taxon>
        <taxon>Endopterygota</taxon>
        <taxon>Diptera</taxon>
        <taxon>Nematocera</taxon>
        <taxon>Chironomoidea</taxon>
        <taxon>Chironomidae</taxon>
        <taxon>Clunio</taxon>
    </lineage>
</organism>
<dbReference type="PANTHER" id="PTHR24243:SF208">
    <property type="entry name" value="PYROKININ-1 RECEPTOR"/>
    <property type="match status" value="1"/>
</dbReference>
<feature type="region of interest" description="Disordered" evidence="9">
    <location>
        <begin position="383"/>
        <end position="402"/>
    </location>
</feature>
<evidence type="ECO:0000256" key="3">
    <source>
        <dbReference type="ARBA" id="ARBA00022692"/>
    </source>
</evidence>
<dbReference type="EMBL" id="CVRI01000002">
    <property type="protein sequence ID" value="CRK86616.1"/>
    <property type="molecule type" value="Genomic_DNA"/>
</dbReference>
<evidence type="ECO:0000256" key="10">
    <source>
        <dbReference type="SAM" id="Phobius"/>
    </source>
</evidence>
<evidence type="ECO:0000256" key="9">
    <source>
        <dbReference type="SAM" id="MobiDB-lite"/>
    </source>
</evidence>
<dbReference type="GO" id="GO:0004930">
    <property type="term" value="F:G protein-coupled receptor activity"/>
    <property type="evidence" value="ECO:0007669"/>
    <property type="project" value="UniProtKB-KW"/>
</dbReference>